<sequence length="136" mass="15854">MKENLLATIYAQEEENENQLPIVSLELFFEGNDDIGSIGCNILEHPGTEKIYSILKEIRNKSNVQDVLIEILEYDEDEVWPFSERVYIFTDAEEDEVMEWVEELDISEISEGYIYGQSKAAPKLSDGYKVYSLWWD</sequence>
<evidence type="ECO:0000313" key="1">
    <source>
        <dbReference type="EMBL" id="NFV25056.1"/>
    </source>
</evidence>
<proteinExistence type="predicted"/>
<dbReference type="RefSeq" id="WP_003374471.1">
    <property type="nucleotide sequence ID" value="NZ_JACBBA010000001.1"/>
</dbReference>
<gene>
    <name evidence="1" type="ORF">FDG31_02560</name>
</gene>
<reference evidence="1 2" key="1">
    <citation type="submission" date="2019-04" db="EMBL/GenBank/DDBJ databases">
        <title>Genome sequencing of Clostridium botulinum Groups I-IV and Clostridium butyricum.</title>
        <authorList>
            <person name="Brunt J."/>
            <person name="Van Vliet A.H.M."/>
            <person name="Stringer S.C."/>
            <person name="Carter A.T."/>
            <person name="Peck M.W."/>
        </authorList>
    </citation>
    <scope>NUCLEOTIDE SEQUENCE [LARGE SCALE GENOMIC DNA]</scope>
    <source>
        <strain evidence="1 2">BL81</strain>
    </source>
</reference>
<comment type="caution">
    <text evidence="1">The sequence shown here is derived from an EMBL/GenBank/DDBJ whole genome shotgun (WGS) entry which is preliminary data.</text>
</comment>
<name>A0A6B4JKI0_CLOBO</name>
<dbReference type="Proteomes" id="UP000486903">
    <property type="component" value="Unassembled WGS sequence"/>
</dbReference>
<evidence type="ECO:0000313" key="2">
    <source>
        <dbReference type="Proteomes" id="UP000486903"/>
    </source>
</evidence>
<dbReference type="EMBL" id="SXFB01000001">
    <property type="protein sequence ID" value="NFV25056.1"/>
    <property type="molecule type" value="Genomic_DNA"/>
</dbReference>
<dbReference type="AlphaFoldDB" id="A0A6B4JKI0"/>
<organism evidence="1 2">
    <name type="scientific">Clostridium botulinum</name>
    <dbReference type="NCBI Taxonomy" id="1491"/>
    <lineage>
        <taxon>Bacteria</taxon>
        <taxon>Bacillati</taxon>
        <taxon>Bacillota</taxon>
        <taxon>Clostridia</taxon>
        <taxon>Eubacteriales</taxon>
        <taxon>Clostridiaceae</taxon>
        <taxon>Clostridium</taxon>
    </lineage>
</organism>
<accession>A0A6B4JKI0</accession>
<protein>
    <submittedName>
        <fullName evidence="1">Uncharacterized protein</fullName>
    </submittedName>
</protein>